<dbReference type="EMBL" id="LCNN01000025">
    <property type="protein sequence ID" value="KKU57049.1"/>
    <property type="molecule type" value="Genomic_DNA"/>
</dbReference>
<evidence type="ECO:0000313" key="4">
    <source>
        <dbReference type="Proteomes" id="UP000034684"/>
    </source>
</evidence>
<evidence type="ECO:0000259" key="2">
    <source>
        <dbReference type="Pfam" id="PF13635"/>
    </source>
</evidence>
<accession>A0A0G1RIB0</accession>
<gene>
    <name evidence="3" type="ORF">UX79_C0025G0016</name>
</gene>
<dbReference type="InterPro" id="IPR041682">
    <property type="entry name" value="AAA_14"/>
</dbReference>
<dbReference type="PANTHER" id="PTHR43566">
    <property type="entry name" value="CONSERVED PROTEIN"/>
    <property type="match status" value="1"/>
</dbReference>
<dbReference type="Proteomes" id="UP000034684">
    <property type="component" value="Unassembled WGS sequence"/>
</dbReference>
<dbReference type="Pfam" id="PF13635">
    <property type="entry name" value="DUF4143"/>
    <property type="match status" value="1"/>
</dbReference>
<name>A0A0G1RIB0_UNCKA</name>
<dbReference type="AlphaFoldDB" id="A0A0G1RIB0"/>
<organism evidence="3 4">
    <name type="scientific">candidate division WWE3 bacterium GW2011_GWB1_47_11</name>
    <dbReference type="NCBI Taxonomy" id="1619117"/>
    <lineage>
        <taxon>Bacteria</taxon>
        <taxon>Katanobacteria</taxon>
    </lineage>
</organism>
<dbReference type="PANTHER" id="PTHR43566:SF2">
    <property type="entry name" value="DUF4143 DOMAIN-CONTAINING PROTEIN"/>
    <property type="match status" value="1"/>
</dbReference>
<evidence type="ECO:0000313" key="3">
    <source>
        <dbReference type="EMBL" id="KKU57049.1"/>
    </source>
</evidence>
<dbReference type="InterPro" id="IPR025420">
    <property type="entry name" value="DUF4143"/>
</dbReference>
<evidence type="ECO:0008006" key="5">
    <source>
        <dbReference type="Google" id="ProtNLM"/>
    </source>
</evidence>
<reference evidence="3 4" key="1">
    <citation type="journal article" date="2015" name="Nature">
        <title>rRNA introns, odd ribosomes, and small enigmatic genomes across a large radiation of phyla.</title>
        <authorList>
            <person name="Brown C.T."/>
            <person name="Hug L.A."/>
            <person name="Thomas B.C."/>
            <person name="Sharon I."/>
            <person name="Castelle C.J."/>
            <person name="Singh A."/>
            <person name="Wilkins M.J."/>
            <person name="Williams K.H."/>
            <person name="Banfield J.F."/>
        </authorList>
    </citation>
    <scope>NUCLEOTIDE SEQUENCE [LARGE SCALE GENOMIC DNA]</scope>
</reference>
<feature type="domain" description="AAA" evidence="1">
    <location>
        <begin position="18"/>
        <end position="134"/>
    </location>
</feature>
<feature type="domain" description="DUF4143" evidence="2">
    <location>
        <begin position="198"/>
        <end position="357"/>
    </location>
</feature>
<dbReference type="SUPFAM" id="SSF52540">
    <property type="entry name" value="P-loop containing nucleoside triphosphate hydrolases"/>
    <property type="match status" value="1"/>
</dbReference>
<sequence>MLPRTLKTTILEAAKTFPAIVVTGPRQSGKTTLLKSIFGGSHAYLNLENPDVRSRAKEDPIGLLNQYKGPIIFDEIQYVPELFSYIKDSIDANRTPARFVLTGSQNFLLMEKVSESLAGRAAILTLLPLSLREVSGLGDGVLSVSNLLENFRNSKQLELNSLQDLAKVILRGSYPEPVSNPEVDRQLWYGSYINTYLERDVRNLERIGELSDFERFVKSCAIRTGQILNLSDVAKDVGVSLTTAKRWLSLLETGYQIFLLHPYYKNLGKRLVKSPKIYFCDTGVASYLMGLNDESALINNSHFGNLFETLIVTDFLKRYLNFGRNPSMYYFRTRDKLEIDLVLEESQKLACFEMKSGSTITSKHVYSLRSIKRYFADLIDVVGVISGTGENFNVVEGIKNFSWKSL</sequence>
<dbReference type="Pfam" id="PF13173">
    <property type="entry name" value="AAA_14"/>
    <property type="match status" value="1"/>
</dbReference>
<proteinExistence type="predicted"/>
<dbReference type="InterPro" id="IPR027417">
    <property type="entry name" value="P-loop_NTPase"/>
</dbReference>
<comment type="caution">
    <text evidence="3">The sequence shown here is derived from an EMBL/GenBank/DDBJ whole genome shotgun (WGS) entry which is preliminary data.</text>
</comment>
<protein>
    <recommendedName>
        <fullName evidence="5">AAA family ATPase</fullName>
    </recommendedName>
</protein>
<evidence type="ECO:0000259" key="1">
    <source>
        <dbReference type="Pfam" id="PF13173"/>
    </source>
</evidence>